<evidence type="ECO:0000256" key="3">
    <source>
        <dbReference type="ARBA" id="ARBA00022723"/>
    </source>
</evidence>
<evidence type="ECO:0000256" key="4">
    <source>
        <dbReference type="ARBA" id="ARBA00023004"/>
    </source>
</evidence>
<feature type="domain" description="Radical SAM core" evidence="6">
    <location>
        <begin position="131"/>
        <end position="351"/>
    </location>
</feature>
<dbReference type="NCBIfam" id="TIGR04013">
    <property type="entry name" value="B12_SAM_MJ_1487"/>
    <property type="match status" value="1"/>
</dbReference>
<evidence type="ECO:0000256" key="1">
    <source>
        <dbReference type="ARBA" id="ARBA00001966"/>
    </source>
</evidence>
<dbReference type="SFLD" id="SFLDG01082">
    <property type="entry name" value="B12-binding_domain_containing"/>
    <property type="match status" value="1"/>
</dbReference>
<comment type="cofactor">
    <cofactor evidence="1">
        <name>[4Fe-4S] cluster</name>
        <dbReference type="ChEBI" id="CHEBI:49883"/>
    </cofactor>
</comment>
<dbReference type="PANTHER" id="PTHR43409:SF17">
    <property type="entry name" value="METHYLTHIOTRANSFERASE MJ0865-RELATED"/>
    <property type="match status" value="1"/>
</dbReference>
<evidence type="ECO:0000313" key="8">
    <source>
        <dbReference type="Proteomes" id="UP000002408"/>
    </source>
</evidence>
<dbReference type="InterPro" id="IPR051198">
    <property type="entry name" value="BchE-like"/>
</dbReference>
<dbReference type="Pfam" id="PF04055">
    <property type="entry name" value="Radical_SAM"/>
    <property type="match status" value="1"/>
</dbReference>
<dbReference type="InterPro" id="IPR006638">
    <property type="entry name" value="Elp3/MiaA/NifB-like_rSAM"/>
</dbReference>
<reference evidence="8" key="1">
    <citation type="journal article" date="2015" name="Microbiology">
        <title>Genome of Methanoregula boonei 6A8 reveals adaptations to oligotrophic peatland environments.</title>
        <authorList>
            <person name="Braeuer S."/>
            <person name="Cadillo-Quiroz H."/>
            <person name="Kyrpides N."/>
            <person name="Woyke T."/>
            <person name="Goodwin L."/>
            <person name="Detter C."/>
            <person name="Podell S."/>
            <person name="Yavitt J.B."/>
            <person name="Zinder S.H."/>
        </authorList>
    </citation>
    <scope>NUCLEOTIDE SEQUENCE [LARGE SCALE GENOMIC DNA]</scope>
    <source>
        <strain evidence="8">DSM 21154 / JCM 14090 / 6A8</strain>
    </source>
</reference>
<dbReference type="GO" id="GO:0051536">
    <property type="term" value="F:iron-sulfur cluster binding"/>
    <property type="evidence" value="ECO:0007669"/>
    <property type="project" value="UniProtKB-KW"/>
</dbReference>
<dbReference type="GO" id="GO:0003824">
    <property type="term" value="F:catalytic activity"/>
    <property type="evidence" value="ECO:0007669"/>
    <property type="project" value="InterPro"/>
</dbReference>
<dbReference type="InterPro" id="IPR023404">
    <property type="entry name" value="rSAM_horseshoe"/>
</dbReference>
<organism evidence="7 8">
    <name type="scientific">Methanoregula boonei (strain DSM 21154 / JCM 14090 / 6A8)</name>
    <dbReference type="NCBI Taxonomy" id="456442"/>
    <lineage>
        <taxon>Archaea</taxon>
        <taxon>Methanobacteriati</taxon>
        <taxon>Methanobacteriota</taxon>
        <taxon>Stenosarchaea group</taxon>
        <taxon>Methanomicrobia</taxon>
        <taxon>Methanomicrobiales</taxon>
        <taxon>Methanoregulaceae</taxon>
        <taxon>Methanoregula</taxon>
    </lineage>
</organism>
<dbReference type="Gene3D" id="3.80.30.20">
    <property type="entry name" value="tm_1862 like domain"/>
    <property type="match status" value="1"/>
</dbReference>
<dbReference type="SFLD" id="SFLDS00029">
    <property type="entry name" value="Radical_SAM"/>
    <property type="match status" value="1"/>
</dbReference>
<dbReference type="eggNOG" id="arCOG01356">
    <property type="taxonomic scope" value="Archaea"/>
</dbReference>
<evidence type="ECO:0000259" key="6">
    <source>
        <dbReference type="PROSITE" id="PS51918"/>
    </source>
</evidence>
<dbReference type="InterPro" id="IPR023980">
    <property type="entry name" value="CHP04013_B12-bd/rSAM"/>
</dbReference>
<keyword evidence="2" id="KW-0949">S-adenosyl-L-methionine</keyword>
<keyword evidence="3" id="KW-0479">Metal-binding</keyword>
<dbReference type="PANTHER" id="PTHR43409">
    <property type="entry name" value="ANAEROBIC MAGNESIUM-PROTOPORPHYRIN IX MONOMETHYL ESTER CYCLASE-RELATED"/>
    <property type="match status" value="1"/>
</dbReference>
<dbReference type="KEGG" id="mbn:Mboo_1324"/>
<dbReference type="OrthoDB" id="2305at2157"/>
<dbReference type="GO" id="GO:0046872">
    <property type="term" value="F:metal ion binding"/>
    <property type="evidence" value="ECO:0007669"/>
    <property type="project" value="UniProtKB-KW"/>
</dbReference>
<evidence type="ECO:0000256" key="5">
    <source>
        <dbReference type="ARBA" id="ARBA00023014"/>
    </source>
</evidence>
<dbReference type="CDD" id="cd01335">
    <property type="entry name" value="Radical_SAM"/>
    <property type="match status" value="1"/>
</dbReference>
<keyword evidence="4" id="KW-0408">Iron</keyword>
<dbReference type="STRING" id="456442.Mboo_1324"/>
<dbReference type="Proteomes" id="UP000002408">
    <property type="component" value="Chromosome"/>
</dbReference>
<dbReference type="EMBL" id="CP000780">
    <property type="protein sequence ID" value="ABS55842.1"/>
    <property type="molecule type" value="Genomic_DNA"/>
</dbReference>
<sequence length="369" mass="40417">MQVNWREIPAARNSYAVLSAACAAGGWNLQPVEKPEADVTCYSLTSISVRRYRDEIAGAGCITIAGGPHATACWHEVAEYTDYVVVGEGEYTLPALLADLEAGGSCRIPGVATREGYEPVKSSVRLDAYPAFSEVKGYVEISRGCPFACGYCQTPQIFGHCMRHRSIDEIAKYANRYGQARFVSPNAFAYGSDGIHPRFDKIERLLQKIKKEIFFGTFPSEVRPEFVCEKSLALISEYCTNTKLHFGAQSGSDAVLKRLRRGHTVDDAIAAAELCAVAGITPVIDFIVGFPFETDEDQEATITVIKDLSRIGKIHVHRFIPLPGTDLTGTCARPLLPATEKICGDLAFGGKLTGSWNDPEIRFFKSRSQ</sequence>
<keyword evidence="5" id="KW-0411">Iron-sulfur</keyword>
<keyword evidence="8" id="KW-1185">Reference proteome</keyword>
<dbReference type="CDD" id="cd02068">
    <property type="entry name" value="radical_SAM_B12_BD"/>
    <property type="match status" value="1"/>
</dbReference>
<dbReference type="PROSITE" id="PS51918">
    <property type="entry name" value="RADICAL_SAM"/>
    <property type="match status" value="1"/>
</dbReference>
<dbReference type="RefSeq" id="WP_012106875.1">
    <property type="nucleotide sequence ID" value="NC_009712.1"/>
</dbReference>
<evidence type="ECO:0000256" key="2">
    <source>
        <dbReference type="ARBA" id="ARBA00022691"/>
    </source>
</evidence>
<dbReference type="InterPro" id="IPR007197">
    <property type="entry name" value="rSAM"/>
</dbReference>
<protein>
    <submittedName>
        <fullName evidence="7">Radical SAM domain protein</fullName>
    </submittedName>
</protein>
<accession>A7I7Y1</accession>
<dbReference type="SMART" id="SM00729">
    <property type="entry name" value="Elp3"/>
    <property type="match status" value="1"/>
</dbReference>
<dbReference type="GeneID" id="5411783"/>
<dbReference type="Gene3D" id="3.40.50.280">
    <property type="entry name" value="Cobalamin-binding domain"/>
    <property type="match status" value="1"/>
</dbReference>
<dbReference type="AlphaFoldDB" id="A7I7Y1"/>
<name>A7I7Y1_METB6</name>
<evidence type="ECO:0000313" key="7">
    <source>
        <dbReference type="EMBL" id="ABS55842.1"/>
    </source>
</evidence>
<dbReference type="SUPFAM" id="SSF102114">
    <property type="entry name" value="Radical SAM enzymes"/>
    <property type="match status" value="1"/>
</dbReference>
<dbReference type="HOGENOM" id="CLU_042889_0_0_2"/>
<gene>
    <name evidence="7" type="ordered locus">Mboo_1324</name>
</gene>
<dbReference type="InterPro" id="IPR058240">
    <property type="entry name" value="rSAM_sf"/>
</dbReference>
<proteinExistence type="predicted"/>